<dbReference type="GO" id="GO:0042910">
    <property type="term" value="F:xenobiotic transmembrane transporter activity"/>
    <property type="evidence" value="ECO:0007669"/>
    <property type="project" value="TreeGrafter"/>
</dbReference>
<sequence length="1103" mass="121453">MLERLITWCLQNRFLVVLAGVVIAGVGSFSLLHLDVDAFPDTTPVQVQVNTVAPALGPEEVERQITIPLEQVFAGLPQLQLLRSISKFGLSQIVLTFRDGTDMKWARQMVAERLTMVELPEGIERPTLGPISTGLGEIFHYVVTLKNWDPANATPDERVQKLTYLRTLQDWVIKPKLLAVPGVTEVNSWGGYKKQYEVRPDPQKLLHFNVTLEDVIRALEANNQNVGAGVVRQYGESVLVQGIGRITNEEQLRQIGVISRDGVPVRIGDIAEVTVGYEIRRGAVTANGKGEAVLGLCFMLMGENSHEVCAAIRKRLEEIKAILPPDVDVHTVYDRTELVNYVLETVRKNAFEGALLVIAVLFLFLGNLRAAAIVALAIPLSMLVAFTGMLKFGIAISLLSLGAIDFGMVVDSSVVMVENCVRHVAKGDLGRGSMVDLVRQAAIEVRKPTLFGEMIIMIVYLPILALEGIEGKMFRPMALTVIFCLFGALVLSLTLMPVLASIVLPHRIQHREPLAIRLVKLVYRPFLSFSTHYPGVVLAIAIPFVVFVLAGIGPRLGSEFLPKLSEGSFTINVVRLTGTSLEDSISLNTRMEKMLLETFPDEIREVWSRIGTAEVATDPMGIELTDIYVMLRPRTQWKKARTQDELRQKIEEVLRVIPGQRLAFSQPIELRMNELIHGVRSDLGIKIFGDDYDILLEKAAQIETILKQIPGSADVATEQVTGQPALELSVRQDEIARYGLSGEAVLRSVQALSGYKVGTVVEGDYRFPLVVAFHPSYREHPDKLSQLILKTPAGHSIPLARLVEIHRRETPATITREWGQRRVTVTCNIRGRDMGSFVAEARRRINEEVLPTLPSARYFITFGGQFENFERAFMRLALVVPLALGLVLFLLYLTYHNIIDVLRVFTGVPFGWVGGVLALWFRDMPLSVSAVIGFVALSGIAVLDDMLLVSTIRQLRQNGLSVSQAVQEAAIIRLRPVLMTTLVASLGFLPMALSTGQGAEVQRPLATVVIGGVIGAMVMSLLVLRALYLVFDGIAHAIFQFCTRVLGVNPEATARWLGLDVELSAQQSRFGAPREDAPQATDSRAQDAVAASAGRGSDVQDLA</sequence>
<organism evidence="10 11">
    <name type="scientific">Thermogutta terrifontis</name>
    <dbReference type="NCBI Taxonomy" id="1331910"/>
    <lineage>
        <taxon>Bacteria</taxon>
        <taxon>Pseudomonadati</taxon>
        <taxon>Planctomycetota</taxon>
        <taxon>Planctomycetia</taxon>
        <taxon>Pirellulales</taxon>
        <taxon>Thermoguttaceae</taxon>
        <taxon>Thermogutta</taxon>
    </lineage>
</organism>
<dbReference type="InterPro" id="IPR027463">
    <property type="entry name" value="AcrB_DN_DC_subdom"/>
</dbReference>
<dbReference type="Gene3D" id="3.30.2090.10">
    <property type="entry name" value="Multidrug efflux transporter AcrB TolC docking domain, DN and DC subdomains"/>
    <property type="match status" value="2"/>
</dbReference>
<dbReference type="PANTHER" id="PTHR32063">
    <property type="match status" value="1"/>
</dbReference>
<feature type="transmembrane region" description="Helical" evidence="9">
    <location>
        <begin position="478"/>
        <end position="504"/>
    </location>
</feature>
<feature type="transmembrane region" description="Helical" evidence="9">
    <location>
        <begin position="12"/>
        <end position="34"/>
    </location>
</feature>
<feature type="transmembrane region" description="Helical" evidence="9">
    <location>
        <begin position="390"/>
        <end position="409"/>
    </location>
</feature>
<comment type="similarity">
    <text evidence="2">Belongs to the resistance-nodulation-cell division (RND) (TC 2.A.6) family.</text>
</comment>
<dbReference type="SUPFAM" id="SSF82693">
    <property type="entry name" value="Multidrug efflux transporter AcrB pore domain, PN1, PN2, PC1 and PC2 subdomains"/>
    <property type="match status" value="1"/>
</dbReference>
<keyword evidence="7 9" id="KW-0472">Membrane</keyword>
<dbReference type="Pfam" id="PF00873">
    <property type="entry name" value="ACR_tran"/>
    <property type="match status" value="1"/>
</dbReference>
<keyword evidence="4" id="KW-1003">Cell membrane</keyword>
<dbReference type="KEGG" id="ttf:THTE_3836"/>
<keyword evidence="3" id="KW-0813">Transport</keyword>
<feature type="transmembrane region" description="Helical" evidence="9">
    <location>
        <begin position="449"/>
        <end position="466"/>
    </location>
</feature>
<evidence type="ECO:0000256" key="9">
    <source>
        <dbReference type="SAM" id="Phobius"/>
    </source>
</evidence>
<evidence type="ECO:0000256" key="1">
    <source>
        <dbReference type="ARBA" id="ARBA00004651"/>
    </source>
</evidence>
<dbReference type="SUPFAM" id="SSF82866">
    <property type="entry name" value="Multidrug efflux transporter AcrB transmembrane domain"/>
    <property type="match status" value="2"/>
</dbReference>
<feature type="region of interest" description="Disordered" evidence="8">
    <location>
        <begin position="1069"/>
        <end position="1103"/>
    </location>
</feature>
<dbReference type="NCBIfam" id="TIGR00914">
    <property type="entry name" value="2A0601"/>
    <property type="match status" value="1"/>
</dbReference>
<evidence type="ECO:0000256" key="7">
    <source>
        <dbReference type="ARBA" id="ARBA00023136"/>
    </source>
</evidence>
<dbReference type="SUPFAM" id="SSF82714">
    <property type="entry name" value="Multidrug efflux transporter AcrB TolC docking domain, DN and DC subdomains"/>
    <property type="match status" value="2"/>
</dbReference>
<evidence type="ECO:0000256" key="8">
    <source>
        <dbReference type="SAM" id="MobiDB-lite"/>
    </source>
</evidence>
<feature type="transmembrane region" description="Helical" evidence="9">
    <location>
        <begin position="876"/>
        <end position="895"/>
    </location>
</feature>
<comment type="subcellular location">
    <subcellularLocation>
        <location evidence="1">Cell membrane</location>
        <topology evidence="1">Multi-pass membrane protein</topology>
    </subcellularLocation>
</comment>
<protein>
    <submittedName>
        <fullName evidence="10">Cobalt-zinc-cadmium resistance protein CzcA, Cation efflux system protein CusA</fullName>
    </submittedName>
</protein>
<dbReference type="OrthoDB" id="219750at2"/>
<dbReference type="InterPro" id="IPR004763">
    <property type="entry name" value="CusA-like"/>
</dbReference>
<reference evidence="10 11" key="1">
    <citation type="journal article" name="Front. Microbiol.">
        <title>Sugar Metabolism of the First Thermophilic Planctomycete Thermogutta terrifontis: Comparative Genomic and Transcriptomic Approaches.</title>
        <authorList>
            <person name="Elcheninov A.G."/>
            <person name="Menzel P."/>
            <person name="Gudbergsdottir S.R."/>
            <person name="Slesarev A.I."/>
            <person name="Kadnikov V.V."/>
            <person name="Krogh A."/>
            <person name="Bonch-Osmolovskaya E.A."/>
            <person name="Peng X."/>
            <person name="Kublanov I.V."/>
        </authorList>
    </citation>
    <scope>NUCLEOTIDE SEQUENCE [LARGE SCALE GENOMIC DNA]</scope>
    <source>
        <strain evidence="10 11">R1</strain>
    </source>
</reference>
<dbReference type="Gene3D" id="3.30.70.1430">
    <property type="entry name" value="Multidrug efflux transporter AcrB pore domain"/>
    <property type="match status" value="2"/>
</dbReference>
<keyword evidence="6 9" id="KW-1133">Transmembrane helix</keyword>
<name>A0A286RKF8_9BACT</name>
<feature type="transmembrane region" description="Helical" evidence="9">
    <location>
        <begin position="1005"/>
        <end position="1031"/>
    </location>
</feature>
<dbReference type="GO" id="GO:0005886">
    <property type="term" value="C:plasma membrane"/>
    <property type="evidence" value="ECO:0007669"/>
    <property type="project" value="UniProtKB-SubCell"/>
</dbReference>
<evidence type="ECO:0000256" key="6">
    <source>
        <dbReference type="ARBA" id="ARBA00022989"/>
    </source>
</evidence>
<proteinExistence type="inferred from homology"/>
<feature type="transmembrane region" description="Helical" evidence="9">
    <location>
        <begin position="972"/>
        <end position="993"/>
    </location>
</feature>
<evidence type="ECO:0000313" key="10">
    <source>
        <dbReference type="EMBL" id="ASV76437.1"/>
    </source>
</evidence>
<dbReference type="PRINTS" id="PR00702">
    <property type="entry name" value="ACRIFLAVINRP"/>
</dbReference>
<feature type="transmembrane region" description="Helical" evidence="9">
    <location>
        <begin position="354"/>
        <end position="378"/>
    </location>
</feature>
<dbReference type="Gene3D" id="1.20.1640.10">
    <property type="entry name" value="Multidrug efflux transporter AcrB transmembrane domain"/>
    <property type="match status" value="2"/>
</dbReference>
<dbReference type="Gene3D" id="3.30.70.1440">
    <property type="entry name" value="Multidrug efflux transporter AcrB pore domain"/>
    <property type="match status" value="1"/>
</dbReference>
<dbReference type="AlphaFoldDB" id="A0A286RKF8"/>
<dbReference type="Gene3D" id="3.30.70.1320">
    <property type="entry name" value="Multidrug efflux transporter AcrB pore domain like"/>
    <property type="match status" value="1"/>
</dbReference>
<evidence type="ECO:0000256" key="4">
    <source>
        <dbReference type="ARBA" id="ARBA00022475"/>
    </source>
</evidence>
<dbReference type="Proteomes" id="UP000215086">
    <property type="component" value="Chromosome"/>
</dbReference>
<evidence type="ECO:0000256" key="3">
    <source>
        <dbReference type="ARBA" id="ARBA00022448"/>
    </source>
</evidence>
<evidence type="ECO:0000256" key="5">
    <source>
        <dbReference type="ARBA" id="ARBA00022692"/>
    </source>
</evidence>
<gene>
    <name evidence="10" type="ORF">THTE_3836</name>
</gene>
<evidence type="ECO:0000313" key="11">
    <source>
        <dbReference type="Proteomes" id="UP000215086"/>
    </source>
</evidence>
<dbReference type="InterPro" id="IPR001036">
    <property type="entry name" value="Acrflvin-R"/>
</dbReference>
<feature type="transmembrane region" description="Helical" evidence="9">
    <location>
        <begin position="533"/>
        <end position="553"/>
    </location>
</feature>
<keyword evidence="5 9" id="KW-0812">Transmembrane</keyword>
<accession>A0A286RKF8</accession>
<evidence type="ECO:0000256" key="2">
    <source>
        <dbReference type="ARBA" id="ARBA00010942"/>
    </source>
</evidence>
<dbReference type="GO" id="GO:0008324">
    <property type="term" value="F:monoatomic cation transmembrane transporter activity"/>
    <property type="evidence" value="ECO:0007669"/>
    <property type="project" value="InterPro"/>
</dbReference>
<feature type="transmembrane region" description="Helical" evidence="9">
    <location>
        <begin position="901"/>
        <end position="921"/>
    </location>
</feature>
<keyword evidence="11" id="KW-1185">Reference proteome</keyword>
<dbReference type="RefSeq" id="WP_095416222.1">
    <property type="nucleotide sequence ID" value="NZ_CP018477.1"/>
</dbReference>
<feature type="transmembrane region" description="Helical" evidence="9">
    <location>
        <begin position="928"/>
        <end position="952"/>
    </location>
</feature>
<dbReference type="EMBL" id="CP018477">
    <property type="protein sequence ID" value="ASV76437.1"/>
    <property type="molecule type" value="Genomic_DNA"/>
</dbReference>
<dbReference type="PANTHER" id="PTHR32063:SF24">
    <property type="entry name" value="CATION EFFLUX SYSTEM (ACRB_ACRD_ACRF FAMILY)"/>
    <property type="match status" value="1"/>
</dbReference>